<reference evidence="2 3" key="1">
    <citation type="submission" date="2018-02" db="EMBL/GenBank/DDBJ databases">
        <title>Genomic Encyclopedia of Archaeal and Bacterial Type Strains, Phase II (KMG-II): from individual species to whole genera.</title>
        <authorList>
            <person name="Goeker M."/>
        </authorList>
    </citation>
    <scope>NUCLEOTIDE SEQUENCE [LARGE SCALE GENOMIC DNA]</scope>
    <source>
        <strain evidence="2 3">DSM 16809</strain>
    </source>
</reference>
<sequence length="277" mass="30326">MKSNYIYSCVFIILFSFISKAQVGIATSTLDAGAIFQVESNDKGVLIPRINLTSTIDQVTIANPAVGLMIYNTSTVTINGNDTSVTPGLYYWDGAKWTRIFTQGWSRQFTQTSQNVVNTLGDIPINGLDQNITVPSSGIYRVSVTSYFGAAQVRNTNQFDENVATASIRLDIDGATIAEKLIPTFSKFVDDTATGGNGSINFFALSRQAVFHKDVELIAGQNYNFNVIGRLWDWSNVNPAVGGFTYFGLDTSLYARNPGLTDNASRTKLTINLVQQY</sequence>
<evidence type="ECO:0008006" key="4">
    <source>
        <dbReference type="Google" id="ProtNLM"/>
    </source>
</evidence>
<dbReference type="EMBL" id="PTJE01000001">
    <property type="protein sequence ID" value="PPK96561.1"/>
    <property type="molecule type" value="Genomic_DNA"/>
</dbReference>
<accession>A0A2S6IQW5</accession>
<evidence type="ECO:0000313" key="3">
    <source>
        <dbReference type="Proteomes" id="UP000239002"/>
    </source>
</evidence>
<protein>
    <recommendedName>
        <fullName evidence="4">DUF4394 domain-containing protein</fullName>
    </recommendedName>
</protein>
<evidence type="ECO:0000313" key="2">
    <source>
        <dbReference type="EMBL" id="PPK96561.1"/>
    </source>
</evidence>
<proteinExistence type="predicted"/>
<dbReference type="Proteomes" id="UP000239002">
    <property type="component" value="Unassembled WGS sequence"/>
</dbReference>
<dbReference type="AlphaFoldDB" id="A0A2S6IQW5"/>
<comment type="caution">
    <text evidence="2">The sequence shown here is derived from an EMBL/GenBank/DDBJ whole genome shotgun (WGS) entry which is preliminary data.</text>
</comment>
<gene>
    <name evidence="2" type="ORF">LY01_00384</name>
</gene>
<feature type="signal peptide" evidence="1">
    <location>
        <begin position="1"/>
        <end position="21"/>
    </location>
</feature>
<organism evidence="2 3">
    <name type="scientific">Nonlabens xylanidelens</name>
    <dbReference type="NCBI Taxonomy" id="191564"/>
    <lineage>
        <taxon>Bacteria</taxon>
        <taxon>Pseudomonadati</taxon>
        <taxon>Bacteroidota</taxon>
        <taxon>Flavobacteriia</taxon>
        <taxon>Flavobacteriales</taxon>
        <taxon>Flavobacteriaceae</taxon>
        <taxon>Nonlabens</taxon>
    </lineage>
</organism>
<keyword evidence="3" id="KW-1185">Reference proteome</keyword>
<evidence type="ECO:0000256" key="1">
    <source>
        <dbReference type="SAM" id="SignalP"/>
    </source>
</evidence>
<keyword evidence="1" id="KW-0732">Signal</keyword>
<dbReference type="RefSeq" id="WP_104514113.1">
    <property type="nucleotide sequence ID" value="NZ_MQVW01000027.1"/>
</dbReference>
<dbReference type="OrthoDB" id="1247310at2"/>
<feature type="chain" id="PRO_5015546835" description="DUF4394 domain-containing protein" evidence="1">
    <location>
        <begin position="22"/>
        <end position="277"/>
    </location>
</feature>
<name>A0A2S6IQW5_9FLAO</name>